<dbReference type="Pfam" id="PF07690">
    <property type="entry name" value="MFS_1"/>
    <property type="match status" value="1"/>
</dbReference>
<keyword evidence="7" id="KW-1185">Reference proteome</keyword>
<dbReference type="PROSITE" id="PS50850">
    <property type="entry name" value="MFS"/>
    <property type="match status" value="1"/>
</dbReference>
<feature type="domain" description="Major facilitator superfamily (MFS) profile" evidence="5">
    <location>
        <begin position="243"/>
        <end position="454"/>
    </location>
</feature>
<dbReference type="InterPro" id="IPR020846">
    <property type="entry name" value="MFS_dom"/>
</dbReference>
<feature type="transmembrane region" description="Helical" evidence="4">
    <location>
        <begin position="244"/>
        <end position="268"/>
    </location>
</feature>
<dbReference type="Gene3D" id="1.20.1250.20">
    <property type="entry name" value="MFS general substrate transporter like domains"/>
    <property type="match status" value="2"/>
</dbReference>
<feature type="transmembrane region" description="Helical" evidence="4">
    <location>
        <begin position="138"/>
        <end position="159"/>
    </location>
</feature>
<evidence type="ECO:0000256" key="2">
    <source>
        <dbReference type="ARBA" id="ARBA00006727"/>
    </source>
</evidence>
<dbReference type="InterPro" id="IPR011701">
    <property type="entry name" value="MFS"/>
</dbReference>
<reference evidence="6 7" key="1">
    <citation type="journal article" date="2011" name="Proc. Natl. Acad. Sci. U.S.A.">
        <title>Genome and transcriptome analyses of the mountain pine beetle-fungal symbiont Grosmannia clavigera, a lodgepole pine pathogen.</title>
        <authorList>
            <person name="DiGuistini S."/>
            <person name="Wang Y."/>
            <person name="Liao N.Y."/>
            <person name="Taylor G."/>
            <person name="Tanguay P."/>
            <person name="Feau N."/>
            <person name="Henrissat B."/>
            <person name="Chan S.K."/>
            <person name="Hesse-Orce U."/>
            <person name="Alamouti S.M."/>
            <person name="Tsui C.K.M."/>
            <person name="Docking R.T."/>
            <person name="Levasseur A."/>
            <person name="Haridas S."/>
            <person name="Robertson G."/>
            <person name="Birol I."/>
            <person name="Holt R.A."/>
            <person name="Marra M.A."/>
            <person name="Hamelin R.C."/>
            <person name="Hirst M."/>
            <person name="Jones S.J.M."/>
            <person name="Bohlmann J."/>
            <person name="Breuil C."/>
        </authorList>
    </citation>
    <scope>NUCLEOTIDE SEQUENCE [LARGE SCALE GENOMIC DNA]</scope>
    <source>
        <strain evidence="7">kw1407 / UAMH 11150</strain>
    </source>
</reference>
<gene>
    <name evidence="6" type="ORF">CMQ_906</name>
</gene>
<feature type="transmembrane region" description="Helical" evidence="4">
    <location>
        <begin position="313"/>
        <end position="344"/>
    </location>
</feature>
<evidence type="ECO:0000256" key="1">
    <source>
        <dbReference type="ARBA" id="ARBA00004141"/>
    </source>
</evidence>
<dbReference type="PANTHER" id="PTHR11360:SF305">
    <property type="entry name" value="MAJOR FACILITATOR SUPERFAMILY (MFS) PROFILE DOMAIN-CONTAINING PROTEIN"/>
    <property type="match status" value="1"/>
</dbReference>
<dbReference type="AlphaFoldDB" id="F0XCS0"/>
<feature type="transmembrane region" description="Helical" evidence="4">
    <location>
        <begin position="171"/>
        <end position="190"/>
    </location>
</feature>
<evidence type="ECO:0000259" key="5">
    <source>
        <dbReference type="PROSITE" id="PS50850"/>
    </source>
</evidence>
<dbReference type="PANTHER" id="PTHR11360">
    <property type="entry name" value="MONOCARBOXYLATE TRANSPORTER"/>
    <property type="match status" value="1"/>
</dbReference>
<comment type="similarity">
    <text evidence="2">Belongs to the major facilitator superfamily. Monocarboxylate porter (TC 2.A.1.13) family.</text>
</comment>
<dbReference type="eggNOG" id="KOG2504">
    <property type="taxonomic scope" value="Eukaryota"/>
</dbReference>
<dbReference type="GO" id="GO:0016020">
    <property type="term" value="C:membrane"/>
    <property type="evidence" value="ECO:0007669"/>
    <property type="project" value="UniProtKB-SubCell"/>
</dbReference>
<feature type="transmembrane region" description="Helical" evidence="4">
    <location>
        <begin position="202"/>
        <end position="223"/>
    </location>
</feature>
<evidence type="ECO:0000256" key="4">
    <source>
        <dbReference type="SAM" id="Phobius"/>
    </source>
</evidence>
<feature type="transmembrane region" description="Helical" evidence="4">
    <location>
        <begin position="280"/>
        <end position="301"/>
    </location>
</feature>
<keyword evidence="4" id="KW-0472">Membrane</keyword>
<dbReference type="RefSeq" id="XP_014173460.1">
    <property type="nucleotide sequence ID" value="XM_014317985.1"/>
</dbReference>
<dbReference type="InterPro" id="IPR036259">
    <property type="entry name" value="MFS_trans_sf"/>
</dbReference>
<sequence length="454" mass="47498">MATITTRTGVELEDQSTAAGRTGVMQRDVGTSSGSDRRSTRGGANEDDPVLEASRLADATVPEGGYGWVAIAGCAVITWCHSGFCRVAANGSHTSALAIVNARIVRWLGIRRTGLLGVSLLGLGEIVSGSAVHSLAGLFVTAGIVMGLGISLCFTTVSVTPAQYFSRRRGLANDIVFAGGGLGGAATTYLLQVLVQKHGPAWAYRIVGFLTLATGLPAAWVVKERTPIRTTGFVDWRLFRDPKFLLIFLTGVIATFPLLVPPFFLPLYSRSIGLSSSTGAALLAGYNFASAVGRILCGFFCDRLGPVNTLFCALLLTALSMLALWPASTTLGSLAVFVVINGAANGGYFATMPTVVGNVFGSQRVAVAMGMVVTGWVGGYLMIRILGTVCFSSSLTLFQGAPIAGYLLQAYGGADSGLKAFRPAMFYAGSLSLGAAISVALMRLYISRSPFRKL</sequence>
<feature type="transmembrane region" description="Helical" evidence="4">
    <location>
        <begin position="113"/>
        <end position="132"/>
    </location>
</feature>
<dbReference type="GO" id="GO:0022857">
    <property type="term" value="F:transmembrane transporter activity"/>
    <property type="evidence" value="ECO:0007669"/>
    <property type="project" value="InterPro"/>
</dbReference>
<name>F0XCS0_GROCL</name>
<proteinExistence type="inferred from homology"/>
<keyword evidence="4" id="KW-1133">Transmembrane helix</keyword>
<keyword evidence="4" id="KW-0812">Transmembrane</keyword>
<feature type="region of interest" description="Disordered" evidence="3">
    <location>
        <begin position="1"/>
        <end position="49"/>
    </location>
</feature>
<dbReference type="OrthoDB" id="6499973at2759"/>
<evidence type="ECO:0000313" key="7">
    <source>
        <dbReference type="Proteomes" id="UP000007796"/>
    </source>
</evidence>
<organism evidence="7">
    <name type="scientific">Grosmannia clavigera (strain kw1407 / UAMH 11150)</name>
    <name type="common">Blue stain fungus</name>
    <name type="synonym">Graphiocladiella clavigera</name>
    <dbReference type="NCBI Taxonomy" id="655863"/>
    <lineage>
        <taxon>Eukaryota</taxon>
        <taxon>Fungi</taxon>
        <taxon>Dikarya</taxon>
        <taxon>Ascomycota</taxon>
        <taxon>Pezizomycotina</taxon>
        <taxon>Sordariomycetes</taxon>
        <taxon>Sordariomycetidae</taxon>
        <taxon>Ophiostomatales</taxon>
        <taxon>Ophiostomataceae</taxon>
        <taxon>Leptographium</taxon>
    </lineage>
</organism>
<dbReference type="EMBL" id="GL629765">
    <property type="protein sequence ID" value="EFX03978.1"/>
    <property type="molecule type" value="Genomic_DNA"/>
</dbReference>
<feature type="transmembrane region" description="Helical" evidence="4">
    <location>
        <begin position="364"/>
        <end position="383"/>
    </location>
</feature>
<evidence type="ECO:0000256" key="3">
    <source>
        <dbReference type="SAM" id="MobiDB-lite"/>
    </source>
</evidence>
<dbReference type="InParanoid" id="F0XCS0"/>
<protein>
    <submittedName>
        <fullName evidence="6">Monocarboxylate permease</fullName>
    </submittedName>
</protein>
<accession>F0XCS0</accession>
<comment type="subcellular location">
    <subcellularLocation>
        <location evidence="1">Membrane</location>
        <topology evidence="1">Multi-pass membrane protein</topology>
    </subcellularLocation>
</comment>
<dbReference type="InterPro" id="IPR050327">
    <property type="entry name" value="Proton-linked_MCT"/>
</dbReference>
<dbReference type="Proteomes" id="UP000007796">
    <property type="component" value="Unassembled WGS sequence"/>
</dbReference>
<feature type="transmembrane region" description="Helical" evidence="4">
    <location>
        <begin position="424"/>
        <end position="446"/>
    </location>
</feature>
<dbReference type="SUPFAM" id="SSF103473">
    <property type="entry name" value="MFS general substrate transporter"/>
    <property type="match status" value="1"/>
</dbReference>
<dbReference type="GeneID" id="25982037"/>
<evidence type="ECO:0000313" key="6">
    <source>
        <dbReference type="EMBL" id="EFX03978.1"/>
    </source>
</evidence>
<dbReference type="HOGENOM" id="CLU_001265_1_2_1"/>